<dbReference type="STRING" id="329046.A0A1Y2BM10"/>
<dbReference type="EMBL" id="MCGO01000060">
    <property type="protein sequence ID" value="ORY35195.1"/>
    <property type="molecule type" value="Genomic_DNA"/>
</dbReference>
<dbReference type="CDD" id="cd16620">
    <property type="entry name" value="vRING-HC-C4C4_RBBP6"/>
    <property type="match status" value="1"/>
</dbReference>
<keyword evidence="4" id="KW-0862">Zinc</keyword>
<keyword evidence="2" id="KW-0479">Metal-binding</keyword>
<feature type="region of interest" description="Disordered" evidence="7">
    <location>
        <begin position="379"/>
        <end position="398"/>
    </location>
</feature>
<sequence length="541" mass="57797">MSIVFYKFKAAKDFDQAVFDGLGISVFDLKKEIMVKKKLGKGLDFDLLVFNAQTNDEYPDDNQVIPRNTSILVVRRPAAKQGRGTASRYVMGGMGPAVVAPISSSSTTAADTGKPDMTEEERMEAMFKNQEDSISRQQDEMVANRPQQGFGNRGGFGTRGGHNAGTGSFRGAHRGGMEGGSGTYHGIVTYMNRPLPPGYVCFRCGKQGHHIAQCPTIGDVNYDRPKLKKTTGIPQMFLKVVDEKESGLGTANGPDGGLMVSQEGKIVVATTNDAAWNKIASSARSFGGLGDVHKMAPVLPEFKCGICLKNMKAAVNVTCCNAQFCDECIREHILDGTPQFQCFACKKELFLEGITANTTLRAAIDKHIKSFISSNGRSPNLSEATTATSQNQSPSLQQQANKIRVLDSGNGGVSAIPVLTSDNVNAGAAMNQWTVEEDLTVAGRGGYNNMYNNNMMYGNQMYGNNMMGGGGGGGGMMGNNPMWMQNNMNQMNMMGNGVGYGGGGGYNNYGMNNNGGGGGYGGYDANGKRKRDDDDEKPPGA</sequence>
<evidence type="ECO:0000259" key="8">
    <source>
        <dbReference type="PROSITE" id="PS50089"/>
    </source>
</evidence>
<dbReference type="SMART" id="SM00343">
    <property type="entry name" value="ZnF_C2HC"/>
    <property type="match status" value="1"/>
</dbReference>
<dbReference type="InterPro" id="IPR025829">
    <property type="entry name" value="Zn_knuckle_CX2CX3GHX4C"/>
</dbReference>
<dbReference type="SMART" id="SM01180">
    <property type="entry name" value="DWNN"/>
    <property type="match status" value="1"/>
</dbReference>
<evidence type="ECO:0000313" key="11">
    <source>
        <dbReference type="EMBL" id="ORY35195.1"/>
    </source>
</evidence>
<dbReference type="GO" id="GO:0005634">
    <property type="term" value="C:nucleus"/>
    <property type="evidence" value="ECO:0007669"/>
    <property type="project" value="UniProtKB-SubCell"/>
</dbReference>
<evidence type="ECO:0000256" key="7">
    <source>
        <dbReference type="SAM" id="MobiDB-lite"/>
    </source>
</evidence>
<evidence type="ECO:0000259" key="10">
    <source>
        <dbReference type="PROSITE" id="PS51282"/>
    </source>
</evidence>
<dbReference type="GO" id="GO:0008270">
    <property type="term" value="F:zinc ion binding"/>
    <property type="evidence" value="ECO:0007669"/>
    <property type="project" value="UniProtKB-KW"/>
</dbReference>
<evidence type="ECO:0000259" key="9">
    <source>
        <dbReference type="PROSITE" id="PS50158"/>
    </source>
</evidence>
<dbReference type="InterPro" id="IPR036875">
    <property type="entry name" value="Znf_CCHC_sf"/>
</dbReference>
<organism evidence="11 12">
    <name type="scientific">Rhizoclosmatium globosum</name>
    <dbReference type="NCBI Taxonomy" id="329046"/>
    <lineage>
        <taxon>Eukaryota</taxon>
        <taxon>Fungi</taxon>
        <taxon>Fungi incertae sedis</taxon>
        <taxon>Chytridiomycota</taxon>
        <taxon>Chytridiomycota incertae sedis</taxon>
        <taxon>Chytridiomycetes</taxon>
        <taxon>Chytridiales</taxon>
        <taxon>Chytriomycetaceae</taxon>
        <taxon>Rhizoclosmatium</taxon>
    </lineage>
</organism>
<dbReference type="InterPro" id="IPR033489">
    <property type="entry name" value="RBBP6"/>
</dbReference>
<evidence type="ECO:0000256" key="1">
    <source>
        <dbReference type="ARBA" id="ARBA00004123"/>
    </source>
</evidence>
<dbReference type="InterPro" id="IPR001841">
    <property type="entry name" value="Znf_RING"/>
</dbReference>
<dbReference type="OrthoDB" id="106784at2759"/>
<dbReference type="GO" id="GO:0003676">
    <property type="term" value="F:nucleic acid binding"/>
    <property type="evidence" value="ECO:0007669"/>
    <property type="project" value="InterPro"/>
</dbReference>
<feature type="region of interest" description="Disordered" evidence="7">
    <location>
        <begin position="520"/>
        <end position="541"/>
    </location>
</feature>
<dbReference type="PROSITE" id="PS51282">
    <property type="entry name" value="DWNN"/>
    <property type="match status" value="1"/>
</dbReference>
<protein>
    <submittedName>
        <fullName evidence="11">DWNN-domain-containing protein</fullName>
    </submittedName>
</protein>
<comment type="caution">
    <text evidence="11">The sequence shown here is derived from an EMBL/GenBank/DDBJ whole genome shotgun (WGS) entry which is preliminary data.</text>
</comment>
<dbReference type="InterPro" id="IPR001878">
    <property type="entry name" value="Znf_CCHC"/>
</dbReference>
<keyword evidence="3 6" id="KW-0863">Zinc-finger</keyword>
<dbReference type="Gene3D" id="3.10.20.90">
    <property type="entry name" value="Phosphatidylinositol 3-kinase Catalytic Subunit, Chain A, domain 1"/>
    <property type="match status" value="1"/>
</dbReference>
<dbReference type="InterPro" id="IPR014891">
    <property type="entry name" value="DWNN_domain"/>
</dbReference>
<evidence type="ECO:0000256" key="5">
    <source>
        <dbReference type="ARBA" id="ARBA00023242"/>
    </source>
</evidence>
<dbReference type="Pfam" id="PF08783">
    <property type="entry name" value="DWNN"/>
    <property type="match status" value="1"/>
</dbReference>
<evidence type="ECO:0000313" key="12">
    <source>
        <dbReference type="Proteomes" id="UP000193642"/>
    </source>
</evidence>
<feature type="domain" description="RING-type" evidence="8">
    <location>
        <begin position="304"/>
        <end position="346"/>
    </location>
</feature>
<dbReference type="GO" id="GO:0006511">
    <property type="term" value="P:ubiquitin-dependent protein catabolic process"/>
    <property type="evidence" value="ECO:0007669"/>
    <property type="project" value="TreeGrafter"/>
</dbReference>
<feature type="domain" description="DWNN" evidence="10">
    <location>
        <begin position="4"/>
        <end position="77"/>
    </location>
</feature>
<comment type="subcellular location">
    <subcellularLocation>
        <location evidence="1">Nucleus</location>
    </subcellularLocation>
</comment>
<feature type="domain" description="CCHC-type" evidence="9">
    <location>
        <begin position="201"/>
        <end position="215"/>
    </location>
</feature>
<dbReference type="GO" id="GO:0016567">
    <property type="term" value="P:protein ubiquitination"/>
    <property type="evidence" value="ECO:0007669"/>
    <property type="project" value="InterPro"/>
</dbReference>
<accession>A0A1Y2BM10</accession>
<reference evidence="11 12" key="1">
    <citation type="submission" date="2016-07" db="EMBL/GenBank/DDBJ databases">
        <title>Pervasive Adenine N6-methylation of Active Genes in Fungi.</title>
        <authorList>
            <consortium name="DOE Joint Genome Institute"/>
            <person name="Mondo S.J."/>
            <person name="Dannebaum R.O."/>
            <person name="Kuo R.C."/>
            <person name="Labutti K."/>
            <person name="Haridas S."/>
            <person name="Kuo A."/>
            <person name="Salamov A."/>
            <person name="Ahrendt S.R."/>
            <person name="Lipzen A."/>
            <person name="Sullivan W."/>
            <person name="Andreopoulos W.B."/>
            <person name="Clum A."/>
            <person name="Lindquist E."/>
            <person name="Daum C."/>
            <person name="Ramamoorthy G.K."/>
            <person name="Gryganskyi A."/>
            <person name="Culley D."/>
            <person name="Magnuson J.K."/>
            <person name="James T.Y."/>
            <person name="O'Malley M.A."/>
            <person name="Stajich J.E."/>
            <person name="Spatafora J.W."/>
            <person name="Visel A."/>
            <person name="Grigoriev I.V."/>
        </authorList>
    </citation>
    <scope>NUCLEOTIDE SEQUENCE [LARGE SCALE GENOMIC DNA]</scope>
    <source>
        <strain evidence="11 12">JEL800</strain>
    </source>
</reference>
<proteinExistence type="predicted"/>
<dbReference type="AlphaFoldDB" id="A0A1Y2BM10"/>
<dbReference type="Pfam" id="PF13696">
    <property type="entry name" value="zf-CCHC_2"/>
    <property type="match status" value="1"/>
</dbReference>
<dbReference type="Gene3D" id="3.30.40.10">
    <property type="entry name" value="Zinc/RING finger domain, C3HC4 (zinc finger)"/>
    <property type="match status" value="1"/>
</dbReference>
<dbReference type="SUPFAM" id="SSF57756">
    <property type="entry name" value="Retrovirus zinc finger-like domains"/>
    <property type="match status" value="1"/>
</dbReference>
<dbReference type="InterPro" id="IPR013083">
    <property type="entry name" value="Znf_RING/FYVE/PHD"/>
</dbReference>
<dbReference type="Gene3D" id="4.10.60.10">
    <property type="entry name" value="Zinc finger, CCHC-type"/>
    <property type="match status" value="1"/>
</dbReference>
<evidence type="ECO:0000256" key="4">
    <source>
        <dbReference type="ARBA" id="ARBA00022833"/>
    </source>
</evidence>
<keyword evidence="12" id="KW-1185">Reference proteome</keyword>
<dbReference type="GO" id="GO:0061630">
    <property type="term" value="F:ubiquitin protein ligase activity"/>
    <property type="evidence" value="ECO:0007669"/>
    <property type="project" value="InterPro"/>
</dbReference>
<dbReference type="PROSITE" id="PS50089">
    <property type="entry name" value="ZF_RING_2"/>
    <property type="match status" value="1"/>
</dbReference>
<name>A0A1Y2BM10_9FUNG</name>
<gene>
    <name evidence="11" type="ORF">BCR33DRAFT_743205</name>
</gene>
<dbReference type="SUPFAM" id="SSF57850">
    <property type="entry name" value="RING/U-box"/>
    <property type="match status" value="1"/>
</dbReference>
<evidence type="ECO:0000256" key="2">
    <source>
        <dbReference type="ARBA" id="ARBA00022723"/>
    </source>
</evidence>
<evidence type="ECO:0000256" key="3">
    <source>
        <dbReference type="ARBA" id="ARBA00022771"/>
    </source>
</evidence>
<dbReference type="Proteomes" id="UP000193642">
    <property type="component" value="Unassembled WGS sequence"/>
</dbReference>
<keyword evidence="5" id="KW-0539">Nucleus</keyword>
<dbReference type="PANTHER" id="PTHR15439">
    <property type="entry name" value="RETINOBLASTOMA-BINDING PROTEIN 6"/>
    <property type="match status" value="1"/>
</dbReference>
<dbReference type="GO" id="GO:0006397">
    <property type="term" value="P:mRNA processing"/>
    <property type="evidence" value="ECO:0007669"/>
    <property type="project" value="InterPro"/>
</dbReference>
<dbReference type="PROSITE" id="PS50158">
    <property type="entry name" value="ZF_CCHC"/>
    <property type="match status" value="1"/>
</dbReference>
<dbReference type="PANTHER" id="PTHR15439:SF0">
    <property type="entry name" value="CELL DIVISION CYCLE AND APOPTOSIS REGULATOR PROTEIN 1-RELATED"/>
    <property type="match status" value="1"/>
</dbReference>
<evidence type="ECO:0000256" key="6">
    <source>
        <dbReference type="PROSITE-ProRule" id="PRU00047"/>
    </source>
</evidence>